<dbReference type="InterPro" id="IPR038221">
    <property type="entry name" value="YidC_periplasmic_sf"/>
</dbReference>
<evidence type="ECO:0000256" key="5">
    <source>
        <dbReference type="ARBA" id="ARBA00022475"/>
    </source>
</evidence>
<dbReference type="NCBIfam" id="NF002352">
    <property type="entry name" value="PRK01318.1-3"/>
    <property type="match status" value="1"/>
</dbReference>
<dbReference type="InterPro" id="IPR019998">
    <property type="entry name" value="Membr_insert_YidC"/>
</dbReference>
<dbReference type="EMBL" id="JACXSS010000001">
    <property type="protein sequence ID" value="MBD9354745.1"/>
    <property type="molecule type" value="Genomic_DNA"/>
</dbReference>
<comment type="caution">
    <text evidence="16">The sequence shown here is derived from an EMBL/GenBank/DDBJ whole genome shotgun (WGS) entry which is preliminary data.</text>
</comment>
<dbReference type="RefSeq" id="WP_192372883.1">
    <property type="nucleotide sequence ID" value="NZ_CAJHIV010000001.1"/>
</dbReference>
<keyword evidence="5 13" id="KW-1003">Cell membrane</keyword>
<evidence type="ECO:0000256" key="4">
    <source>
        <dbReference type="ARBA" id="ARBA00022448"/>
    </source>
</evidence>
<dbReference type="CDD" id="cd19961">
    <property type="entry name" value="EcYidC-like_peri"/>
    <property type="match status" value="1"/>
</dbReference>
<dbReference type="NCBIfam" id="TIGR03592">
    <property type="entry name" value="yidC_oxa1_cterm"/>
    <property type="match status" value="1"/>
</dbReference>
<comment type="subcellular location">
    <subcellularLocation>
        <location evidence="1">Cell inner membrane</location>
        <topology evidence="1">Multi-pass membrane protein</topology>
    </subcellularLocation>
    <subcellularLocation>
        <location evidence="13">Cell membrane</location>
        <topology evidence="13">Multi-pass membrane protein</topology>
    </subcellularLocation>
</comment>
<dbReference type="InterPro" id="IPR001708">
    <property type="entry name" value="YidC/ALB3/OXA1/COX18"/>
</dbReference>
<gene>
    <name evidence="13 16" type="primary">yidC</name>
    <name evidence="16" type="ORF">IE877_02395</name>
</gene>
<dbReference type="Pfam" id="PF14849">
    <property type="entry name" value="YidC_periplas"/>
    <property type="match status" value="1"/>
</dbReference>
<evidence type="ECO:0000256" key="2">
    <source>
        <dbReference type="ARBA" id="ARBA00010527"/>
    </source>
</evidence>
<comment type="function">
    <text evidence="13">Required for the insertion and/or proper folding and/or complex formation of integral membrane proteins into the membrane. Involved in integration of membrane proteins that insert both dependently and independently of the Sec translocase complex, as well as at least some lipoproteins. Aids folding of multispanning membrane proteins.</text>
</comment>
<evidence type="ECO:0000313" key="17">
    <source>
        <dbReference type="Proteomes" id="UP000652176"/>
    </source>
</evidence>
<evidence type="ECO:0000256" key="12">
    <source>
        <dbReference type="ARBA" id="ARBA00033342"/>
    </source>
</evidence>
<evidence type="ECO:0000256" key="1">
    <source>
        <dbReference type="ARBA" id="ARBA00004429"/>
    </source>
</evidence>
<keyword evidence="8 13" id="KW-1133">Transmembrane helix</keyword>
<accession>A0ABR9CVP6</accession>
<dbReference type="InterPro" id="IPR047196">
    <property type="entry name" value="YidC_ALB_C"/>
</dbReference>
<feature type="transmembrane region" description="Helical" evidence="13">
    <location>
        <begin position="443"/>
        <end position="466"/>
    </location>
</feature>
<dbReference type="NCBIfam" id="NF002353">
    <property type="entry name" value="PRK01318.1-4"/>
    <property type="match status" value="1"/>
</dbReference>
<feature type="domain" description="Membrane insertase YidC N-terminal" evidence="15">
    <location>
        <begin position="76"/>
        <end position="369"/>
    </location>
</feature>
<comment type="subunit">
    <text evidence="13">Interacts with the Sec translocase complex via SecD. Specifically interacts with transmembrane segments of nascent integral membrane proteins during membrane integration.</text>
</comment>
<comment type="caution">
    <text evidence="13">Lacks conserved residue(s) required for the propagation of feature annotation.</text>
</comment>
<dbReference type="InterPro" id="IPR028055">
    <property type="entry name" value="YidC/Oxa/ALB_C"/>
</dbReference>
<name>A0ABR9CVP6_9GAMM</name>
<evidence type="ECO:0000256" key="8">
    <source>
        <dbReference type="ARBA" id="ARBA00022989"/>
    </source>
</evidence>
<dbReference type="HAMAP" id="MF_01810">
    <property type="entry name" value="YidC_type1"/>
    <property type="match status" value="1"/>
</dbReference>
<feature type="transmembrane region" description="Helical" evidence="13">
    <location>
        <begin position="380"/>
        <end position="399"/>
    </location>
</feature>
<evidence type="ECO:0000256" key="11">
    <source>
        <dbReference type="ARBA" id="ARBA00033245"/>
    </source>
</evidence>
<dbReference type="Pfam" id="PF02096">
    <property type="entry name" value="60KD_IMP"/>
    <property type="match status" value="1"/>
</dbReference>
<evidence type="ECO:0000259" key="14">
    <source>
        <dbReference type="Pfam" id="PF02096"/>
    </source>
</evidence>
<keyword evidence="7 13" id="KW-0653">Protein transport</keyword>
<keyword evidence="6 13" id="KW-0812">Transmembrane</keyword>
<evidence type="ECO:0000256" key="7">
    <source>
        <dbReference type="ARBA" id="ARBA00022927"/>
    </source>
</evidence>
<dbReference type="PANTHER" id="PTHR12428">
    <property type="entry name" value="OXA1"/>
    <property type="match status" value="1"/>
</dbReference>
<keyword evidence="10 13" id="KW-0143">Chaperone</keyword>
<dbReference type="PRINTS" id="PR00701">
    <property type="entry name" value="60KDINNERMP"/>
</dbReference>
<protein>
    <recommendedName>
        <fullName evidence="3 13">Membrane protein insertase YidC</fullName>
    </recommendedName>
    <alternativeName>
        <fullName evidence="12 13">Foldase YidC</fullName>
    </alternativeName>
    <alternativeName>
        <fullName evidence="11 13">Membrane integrase YidC</fullName>
    </alternativeName>
    <alternativeName>
        <fullName evidence="13">Membrane protein YidC</fullName>
    </alternativeName>
</protein>
<dbReference type="PANTHER" id="PTHR12428:SF65">
    <property type="entry name" value="CYTOCHROME C OXIDASE ASSEMBLY PROTEIN COX18, MITOCHONDRIAL"/>
    <property type="match status" value="1"/>
</dbReference>
<evidence type="ECO:0000259" key="15">
    <source>
        <dbReference type="Pfam" id="PF14849"/>
    </source>
</evidence>
<proteinExistence type="inferred from homology"/>
<organism evidence="16 17">
    <name type="scientific">Methylomonas albis</name>
    <dbReference type="NCBI Taxonomy" id="1854563"/>
    <lineage>
        <taxon>Bacteria</taxon>
        <taxon>Pseudomonadati</taxon>
        <taxon>Pseudomonadota</taxon>
        <taxon>Gammaproteobacteria</taxon>
        <taxon>Methylococcales</taxon>
        <taxon>Methylococcaceae</taxon>
        <taxon>Methylomonas</taxon>
    </lineage>
</organism>
<evidence type="ECO:0000256" key="9">
    <source>
        <dbReference type="ARBA" id="ARBA00023136"/>
    </source>
</evidence>
<evidence type="ECO:0000256" key="3">
    <source>
        <dbReference type="ARBA" id="ARBA00015325"/>
    </source>
</evidence>
<keyword evidence="9 13" id="KW-0472">Membrane</keyword>
<dbReference type="CDD" id="cd20070">
    <property type="entry name" value="5TM_YidC_Alb3"/>
    <property type="match status" value="1"/>
</dbReference>
<feature type="transmembrane region" description="Helical" evidence="13">
    <location>
        <begin position="522"/>
        <end position="544"/>
    </location>
</feature>
<dbReference type="PRINTS" id="PR01900">
    <property type="entry name" value="YIDCPROTEIN"/>
</dbReference>
<sequence length="572" mass="64479">MDNIRFVLVMAMLMISYMLWESWQIDYGPKPQAIISDKPIVAGDAGTVANVDQAQPGSQQAAGQAVAAQIAADKVIKIKTDVFALEIDTEGGTLRNLDLLQYPHEKVNSAVNAAYALIGMQAPEKDLSPIRLFDSSPEKMFLAQTGLVASQNSAAAPDHHAVFTAEQTAYELADGQEQISIPLSWTDQQGLKVTKTFTFKRGSYLVQVEQKVVNQTANPWVGKQYDQLLRVEHSDKSNNNFIRTYSGGVVYTEKDKYKKVKYEDMADDTLNVVSQGGWSAFIQHYFAAAWIPPADQENHFYTKALNDARYVIGSYSPDVSVPANGEAVLKSQLFVGPKIQPIMEAVAPGLELTVDYSWLTVVAKPIYWLLNQIYGYVENWGVAILGVTLCIKLLFFKLSKASFQSMAKMRKIQPRLKELQERYPDDRQKFNTEMMAMYKKEKVNPLGGCLPIMVQIPVFISLYWVLIETVELRQAEFALWIHDLSAQDPFYLLPILYGITMKIQQSLNPAPIDPLQAQVMKMFPIVFTVFFLFFPSGLVLYWICNNSLSIIQQWYITKHVLEEDAHKHSVVP</sequence>
<evidence type="ECO:0000256" key="6">
    <source>
        <dbReference type="ARBA" id="ARBA00022692"/>
    </source>
</evidence>
<evidence type="ECO:0000313" key="16">
    <source>
        <dbReference type="EMBL" id="MBD9354745.1"/>
    </source>
</evidence>
<dbReference type="InterPro" id="IPR028053">
    <property type="entry name" value="Membr_insert_YidC_N"/>
</dbReference>
<evidence type="ECO:0000256" key="13">
    <source>
        <dbReference type="HAMAP-Rule" id="MF_01810"/>
    </source>
</evidence>
<dbReference type="Proteomes" id="UP000652176">
    <property type="component" value="Unassembled WGS sequence"/>
</dbReference>
<evidence type="ECO:0000256" key="10">
    <source>
        <dbReference type="ARBA" id="ARBA00023186"/>
    </source>
</evidence>
<comment type="similarity">
    <text evidence="2 13">Belongs to the OXA1/ALB3/YidC family. Type 1 subfamily.</text>
</comment>
<reference evidence="16 17" key="1">
    <citation type="submission" date="2020-09" db="EMBL/GenBank/DDBJ databases">
        <title>Methylomonas albis sp. nov. and Methylomonas fluvii sp. nov.: Two cold-adapted methanotrophs from the River Elbe and an amended description of Methylovulum psychrotolerans strain Eb1.</title>
        <authorList>
            <person name="Bussmann I.K."/>
            <person name="Klings K.-W."/>
            <person name="Warnstedt J."/>
            <person name="Hoppert M."/>
            <person name="Saborowski A."/>
            <person name="Horn F."/>
            <person name="Liebner S."/>
        </authorList>
    </citation>
    <scope>NUCLEOTIDE SEQUENCE [LARGE SCALE GENOMIC DNA]</scope>
    <source>
        <strain evidence="16 17">EbA</strain>
    </source>
</reference>
<keyword evidence="4 13" id="KW-0813">Transport</keyword>
<feature type="domain" description="Membrane insertase YidC/Oxa/ALB C-terminal" evidence="14">
    <location>
        <begin position="380"/>
        <end position="558"/>
    </location>
</feature>
<keyword evidence="17" id="KW-1185">Reference proteome</keyword>
<dbReference type="Gene3D" id="2.70.98.90">
    <property type="match status" value="1"/>
</dbReference>
<dbReference type="NCBIfam" id="TIGR03593">
    <property type="entry name" value="yidC_nterm"/>
    <property type="match status" value="2"/>
</dbReference>